<sequence length="49" mass="5684">MTELTGDTNGRLVSFSEQIEEDIDLICKYYHENLDVKEVLDVILKNRPS</sequence>
<dbReference type="EMBL" id="JAPTNE010000018">
    <property type="protein sequence ID" value="MCZ0808095.1"/>
    <property type="molecule type" value="Genomic_DNA"/>
</dbReference>
<dbReference type="RefSeq" id="WP_258433912.1">
    <property type="nucleotide sequence ID" value="NZ_JANSGW010000018.1"/>
</dbReference>
<accession>A0AAP3GC68</accession>
<name>A0AAP3GC68_BRELA</name>
<dbReference type="Proteomes" id="UP001077662">
    <property type="component" value="Unassembled WGS sequence"/>
</dbReference>
<evidence type="ECO:0000313" key="2">
    <source>
        <dbReference type="Proteomes" id="UP001077662"/>
    </source>
</evidence>
<dbReference type="AlphaFoldDB" id="A0AAP3GC68"/>
<proteinExistence type="predicted"/>
<evidence type="ECO:0000313" key="1">
    <source>
        <dbReference type="EMBL" id="MCZ0808095.1"/>
    </source>
</evidence>
<comment type="caution">
    <text evidence="1">The sequence shown here is derived from an EMBL/GenBank/DDBJ whole genome shotgun (WGS) entry which is preliminary data.</text>
</comment>
<reference evidence="1" key="1">
    <citation type="submission" date="2022-09" db="EMBL/GenBank/DDBJ databases">
        <title>Genome analysis and characterization of larvicidal activity of Brevibacillus strains.</title>
        <authorList>
            <person name="Patrusheva E.V."/>
            <person name="Izotova A.O."/>
            <person name="Toshchakov S.V."/>
            <person name="Sineoky S.P."/>
        </authorList>
    </citation>
    <scope>NUCLEOTIDE SEQUENCE</scope>
    <source>
        <strain evidence="1">VKPM_B-13247</strain>
    </source>
</reference>
<protein>
    <submittedName>
        <fullName evidence="1">Uncharacterized protein</fullName>
    </submittedName>
</protein>
<organism evidence="1 2">
    <name type="scientific">Brevibacillus laterosporus</name>
    <name type="common">Bacillus laterosporus</name>
    <dbReference type="NCBI Taxonomy" id="1465"/>
    <lineage>
        <taxon>Bacteria</taxon>
        <taxon>Bacillati</taxon>
        <taxon>Bacillota</taxon>
        <taxon>Bacilli</taxon>
        <taxon>Bacillales</taxon>
        <taxon>Paenibacillaceae</taxon>
        <taxon>Brevibacillus</taxon>
    </lineage>
</organism>
<gene>
    <name evidence="1" type="ORF">O0554_14455</name>
</gene>